<evidence type="ECO:0000313" key="4">
    <source>
        <dbReference type="Proteomes" id="UP000509568"/>
    </source>
</evidence>
<dbReference type="KEGG" id="pez:HWQ56_09290"/>
<name>A0A7D5GZR4_9PSED</name>
<evidence type="ECO:0000256" key="1">
    <source>
        <dbReference type="SAM" id="Phobius"/>
    </source>
</evidence>
<dbReference type="Gene3D" id="3.40.50.1110">
    <property type="entry name" value="SGNH hydrolase"/>
    <property type="match status" value="1"/>
</dbReference>
<protein>
    <submittedName>
        <fullName evidence="3">SGNH/GDSL hydrolase family protein</fullName>
    </submittedName>
</protein>
<keyword evidence="3" id="KW-0378">Hydrolase</keyword>
<dbReference type="SUPFAM" id="SSF52266">
    <property type="entry name" value="SGNH hydrolase"/>
    <property type="match status" value="1"/>
</dbReference>
<dbReference type="InterPro" id="IPR013830">
    <property type="entry name" value="SGNH_hydro"/>
</dbReference>
<sequence length="388" mass="41979">MDNTTDDGARTVLAKRDLLIIPLIVVLTLACLLGASEMLARYFYPAQPLDACQVPDDTMGTRFKAGCTSTTKAPEGPWVTNHYNECGFRSAASCALKPPGSLRVVAFGSSLTQGYLVPDEQSYPERVGTALGAICHRPVDVQNVASIGYNWSRAQLNFDEAIKLSPDVLITSIVPFDLERDPDSFAPAAAPSAPATPAPPPPLLNRLYVAIKEQARSAYVAQYFYFKNAQAFTDLYLHYGEKANFLRTPFSPFWQTRLDSYEKLLADMARQAQAAQVPLVLVYVPQRAQVALISGTPAPEGVDPWAFSKAIGDIARRHGILYVNTSDDFSRLKNAADLYYPVDGHPSGAGHAVIADAVISRLSTLSDTPLGSCTALVAHAALSQRTTP</sequence>
<organism evidence="3 4">
    <name type="scientific">Pseudomonas eucalypticola</name>
    <dbReference type="NCBI Taxonomy" id="2599595"/>
    <lineage>
        <taxon>Bacteria</taxon>
        <taxon>Pseudomonadati</taxon>
        <taxon>Pseudomonadota</taxon>
        <taxon>Gammaproteobacteria</taxon>
        <taxon>Pseudomonadales</taxon>
        <taxon>Pseudomonadaceae</taxon>
        <taxon>Pseudomonas</taxon>
    </lineage>
</organism>
<accession>A0A7D5GZR4</accession>
<feature type="domain" description="SGNH hydrolase-type esterase" evidence="2">
    <location>
        <begin position="106"/>
        <end position="353"/>
    </location>
</feature>
<dbReference type="RefSeq" id="WP_176570272.1">
    <property type="nucleotide sequence ID" value="NZ_CP056030.1"/>
</dbReference>
<keyword evidence="4" id="KW-1185">Reference proteome</keyword>
<dbReference type="Proteomes" id="UP000509568">
    <property type="component" value="Chromosome"/>
</dbReference>
<evidence type="ECO:0000259" key="2">
    <source>
        <dbReference type="Pfam" id="PF13472"/>
    </source>
</evidence>
<keyword evidence="1" id="KW-0472">Membrane</keyword>
<dbReference type="GO" id="GO:0016788">
    <property type="term" value="F:hydrolase activity, acting on ester bonds"/>
    <property type="evidence" value="ECO:0007669"/>
    <property type="project" value="UniProtKB-ARBA"/>
</dbReference>
<keyword evidence="1" id="KW-1133">Transmembrane helix</keyword>
<dbReference type="EMBL" id="CP056030">
    <property type="protein sequence ID" value="QKZ03965.1"/>
    <property type="molecule type" value="Genomic_DNA"/>
</dbReference>
<proteinExistence type="predicted"/>
<gene>
    <name evidence="3" type="ORF">HWQ56_09290</name>
</gene>
<evidence type="ECO:0000313" key="3">
    <source>
        <dbReference type="EMBL" id="QKZ03965.1"/>
    </source>
</evidence>
<dbReference type="CDD" id="cd00229">
    <property type="entry name" value="SGNH_hydrolase"/>
    <property type="match status" value="1"/>
</dbReference>
<dbReference type="InterPro" id="IPR036514">
    <property type="entry name" value="SGNH_hydro_sf"/>
</dbReference>
<keyword evidence="1" id="KW-0812">Transmembrane</keyword>
<dbReference type="AlphaFoldDB" id="A0A7D5GZR4"/>
<reference evidence="3 4" key="1">
    <citation type="submission" date="2020-06" db="EMBL/GenBank/DDBJ databases">
        <title>Pseudomonas eucalypticola sp. nov., an endophyte of Eucalyptus dunnii leaves with biocontrol ability of eucalyptus leaf blight.</title>
        <authorList>
            <person name="Liu Y."/>
            <person name="Song Z."/>
            <person name="Zeng H."/>
            <person name="Lu M."/>
            <person name="Wang X."/>
            <person name="Lian X."/>
            <person name="Zhang Q."/>
        </authorList>
    </citation>
    <scope>NUCLEOTIDE SEQUENCE [LARGE SCALE GENOMIC DNA]</scope>
    <source>
        <strain evidence="3 4">NP-1</strain>
    </source>
</reference>
<dbReference type="Pfam" id="PF13472">
    <property type="entry name" value="Lipase_GDSL_2"/>
    <property type="match status" value="1"/>
</dbReference>
<feature type="transmembrane region" description="Helical" evidence="1">
    <location>
        <begin position="18"/>
        <end position="44"/>
    </location>
</feature>